<dbReference type="Pfam" id="PF00005">
    <property type="entry name" value="ABC_tran"/>
    <property type="match status" value="1"/>
</dbReference>
<dbReference type="EMBL" id="BSUN01000001">
    <property type="protein sequence ID" value="GMA35841.1"/>
    <property type="molecule type" value="Genomic_DNA"/>
</dbReference>
<feature type="domain" description="ABC transporter" evidence="1">
    <location>
        <begin position="47"/>
        <end position="91"/>
    </location>
</feature>
<organism evidence="2 3">
    <name type="scientific">Demequina litorisediminis</name>
    <dbReference type="NCBI Taxonomy" id="1849022"/>
    <lineage>
        <taxon>Bacteria</taxon>
        <taxon>Bacillati</taxon>
        <taxon>Actinomycetota</taxon>
        <taxon>Actinomycetes</taxon>
        <taxon>Micrococcales</taxon>
        <taxon>Demequinaceae</taxon>
        <taxon>Demequina</taxon>
    </lineage>
</organism>
<evidence type="ECO:0000313" key="2">
    <source>
        <dbReference type="EMBL" id="GMA35841.1"/>
    </source>
</evidence>
<accession>A0ABQ6IEI2</accession>
<dbReference type="InterPro" id="IPR050683">
    <property type="entry name" value="Bact_Polysacc_Export_ATP-bd"/>
</dbReference>
<dbReference type="InterPro" id="IPR027417">
    <property type="entry name" value="P-loop_NTPase"/>
</dbReference>
<dbReference type="PANTHER" id="PTHR46743:SF2">
    <property type="entry name" value="TEICHOIC ACIDS EXPORT ATP-BINDING PROTEIN TAGH"/>
    <property type="match status" value="1"/>
</dbReference>
<evidence type="ECO:0000313" key="3">
    <source>
        <dbReference type="Proteomes" id="UP001157125"/>
    </source>
</evidence>
<proteinExistence type="predicted"/>
<dbReference type="SUPFAM" id="SSF52540">
    <property type="entry name" value="P-loop containing nucleoside triphosphate hydrolases"/>
    <property type="match status" value="1"/>
</dbReference>
<dbReference type="InterPro" id="IPR003439">
    <property type="entry name" value="ABC_transporter-like_ATP-bd"/>
</dbReference>
<protein>
    <recommendedName>
        <fullName evidence="1">ABC transporter domain-containing protein</fullName>
    </recommendedName>
</protein>
<dbReference type="RefSeq" id="WP_348523555.1">
    <property type="nucleotide sequence ID" value="NZ_BSUN01000001.1"/>
</dbReference>
<name>A0ABQ6IEI2_9MICO</name>
<gene>
    <name evidence="2" type="ORF">GCM10025876_20450</name>
</gene>
<comment type="caution">
    <text evidence="2">The sequence shown here is derived from an EMBL/GenBank/DDBJ whole genome shotgun (WGS) entry which is preliminary data.</text>
</comment>
<evidence type="ECO:0000259" key="1">
    <source>
        <dbReference type="Pfam" id="PF00005"/>
    </source>
</evidence>
<dbReference type="PANTHER" id="PTHR46743">
    <property type="entry name" value="TEICHOIC ACIDS EXPORT ATP-BINDING PROTEIN TAGH"/>
    <property type="match status" value="1"/>
</dbReference>
<reference evidence="3" key="1">
    <citation type="journal article" date="2019" name="Int. J. Syst. Evol. Microbiol.">
        <title>The Global Catalogue of Microorganisms (GCM) 10K type strain sequencing project: providing services to taxonomists for standard genome sequencing and annotation.</title>
        <authorList>
            <consortium name="The Broad Institute Genomics Platform"/>
            <consortium name="The Broad Institute Genome Sequencing Center for Infectious Disease"/>
            <person name="Wu L."/>
            <person name="Ma J."/>
        </authorList>
    </citation>
    <scope>NUCLEOTIDE SEQUENCE [LARGE SCALE GENOMIC DNA]</scope>
    <source>
        <strain evidence="3">NBRC 112299</strain>
    </source>
</reference>
<dbReference type="Proteomes" id="UP001157125">
    <property type="component" value="Unassembled WGS sequence"/>
</dbReference>
<sequence>MTDTLGAPTVVVDDLHIKYKTFTSGKRAAQNRALLTRQRGIRVVHALKGVSFVAREGESIGVIGHNGSGKSTLMRSISGLIAPAQGRVFASSRPALLGVNAALIPSLSGEKNVILGGLALGLTPAEIEAKYQSIVDFADMEEFIDLPMKSLLVGYVLAPALLHRGLP</sequence>
<dbReference type="Gene3D" id="3.40.50.300">
    <property type="entry name" value="P-loop containing nucleotide triphosphate hydrolases"/>
    <property type="match status" value="1"/>
</dbReference>
<keyword evidence="3" id="KW-1185">Reference proteome</keyword>